<keyword evidence="1" id="KW-1133">Transmembrane helix</keyword>
<dbReference type="AlphaFoldDB" id="A0A521CTZ8"/>
<proteinExistence type="predicted"/>
<evidence type="ECO:0000256" key="1">
    <source>
        <dbReference type="SAM" id="Phobius"/>
    </source>
</evidence>
<keyword evidence="3" id="KW-1185">Reference proteome</keyword>
<dbReference type="Proteomes" id="UP000320300">
    <property type="component" value="Unassembled WGS sequence"/>
</dbReference>
<feature type="transmembrane region" description="Helical" evidence="1">
    <location>
        <begin position="381"/>
        <end position="398"/>
    </location>
</feature>
<feature type="transmembrane region" description="Helical" evidence="1">
    <location>
        <begin position="310"/>
        <end position="329"/>
    </location>
</feature>
<sequence length="435" mass="50124">MRPLLSFVYKHLKFFEELLNSLSVALLLLAAMYCWSNLPLNFIMEETLTKATVKVTDFFNRQDEQPYGMKDVMFIDVSRSSAIVTDQLGTHVMADREKLDTLFRLLHQHKNPEQIIVCDLYFDVTASKDWQLQTSMAGLPNLLSTVKTDWFGEITPNVLRAGTSGTTGFKPLHTPFMIFSNSMFKFHFTDDHCVKTIPVLMYERLNNIHAACLGDALKLGDDWFFNTILINEELGRGIPKAVYEDQVIPIQSVLNGAGAKNSELLSQLQQKKFIMIGDYEADLQHTTFGDKPRTMILFDIFLSLQQKENMISTGWLIMTLTFLTLLIYNRFYHFNVFRKYSLWLDEHTTVLGFKALPAIDWLLFYLLILCSGIFFHVYMEAIAGLLFLGFIAWARIYAKARYVKLLQFKRSGRRWSARALFAFVFTKPGFKSGKA</sequence>
<accession>A0A521CTZ8</accession>
<evidence type="ECO:0000313" key="3">
    <source>
        <dbReference type="Proteomes" id="UP000320300"/>
    </source>
</evidence>
<dbReference type="RefSeq" id="WP_142527901.1">
    <property type="nucleotide sequence ID" value="NZ_CBCSJO010000001.1"/>
</dbReference>
<dbReference type="OrthoDB" id="974603at2"/>
<protein>
    <recommendedName>
        <fullName evidence="4">CHASE2 domain-containing protein</fullName>
    </recommendedName>
</protein>
<evidence type="ECO:0008006" key="4">
    <source>
        <dbReference type="Google" id="ProtNLM"/>
    </source>
</evidence>
<gene>
    <name evidence="2" type="ORF">SAMN06265348_104201</name>
</gene>
<reference evidence="2 3" key="1">
    <citation type="submission" date="2017-05" db="EMBL/GenBank/DDBJ databases">
        <authorList>
            <person name="Varghese N."/>
            <person name="Submissions S."/>
        </authorList>
    </citation>
    <scope>NUCLEOTIDE SEQUENCE [LARGE SCALE GENOMIC DNA]</scope>
    <source>
        <strain evidence="2 3">DSM 19036</strain>
    </source>
</reference>
<evidence type="ECO:0000313" key="2">
    <source>
        <dbReference type="EMBL" id="SMO62898.1"/>
    </source>
</evidence>
<dbReference type="EMBL" id="FXTN01000004">
    <property type="protein sequence ID" value="SMO62898.1"/>
    <property type="molecule type" value="Genomic_DNA"/>
</dbReference>
<keyword evidence="1" id="KW-0472">Membrane</keyword>
<name>A0A521CTZ8_9SPHI</name>
<keyword evidence="1" id="KW-0812">Transmembrane</keyword>
<organism evidence="2 3">
    <name type="scientific">Pedobacter westerhofensis</name>
    <dbReference type="NCBI Taxonomy" id="425512"/>
    <lineage>
        <taxon>Bacteria</taxon>
        <taxon>Pseudomonadati</taxon>
        <taxon>Bacteroidota</taxon>
        <taxon>Sphingobacteriia</taxon>
        <taxon>Sphingobacteriales</taxon>
        <taxon>Sphingobacteriaceae</taxon>
        <taxon>Pedobacter</taxon>
    </lineage>
</organism>
<feature type="transmembrane region" description="Helical" evidence="1">
    <location>
        <begin position="350"/>
        <end position="375"/>
    </location>
</feature>